<evidence type="ECO:0000256" key="1">
    <source>
        <dbReference type="SAM" id="Phobius"/>
    </source>
</evidence>
<proteinExistence type="predicted"/>
<dbReference type="RefSeq" id="XP_020434287.1">
    <property type="nucleotide sequence ID" value="XM_020575492.1"/>
</dbReference>
<reference evidence="2 3" key="1">
    <citation type="journal article" date="2011" name="Genome Res.">
        <title>Phylogeny-wide analysis of social amoeba genomes highlights ancient origins for complex intercellular communication.</title>
        <authorList>
            <person name="Heidel A.J."/>
            <person name="Lawal H.M."/>
            <person name="Felder M."/>
            <person name="Schilde C."/>
            <person name="Helps N.R."/>
            <person name="Tunggal B."/>
            <person name="Rivero F."/>
            <person name="John U."/>
            <person name="Schleicher M."/>
            <person name="Eichinger L."/>
            <person name="Platzer M."/>
            <person name="Noegel A.A."/>
            <person name="Schaap P."/>
            <person name="Gloeckner G."/>
        </authorList>
    </citation>
    <scope>NUCLEOTIDE SEQUENCE [LARGE SCALE GENOMIC DNA]</scope>
    <source>
        <strain evidence="3">ATCC 26659 / Pp 5 / PN500</strain>
    </source>
</reference>
<keyword evidence="1" id="KW-0472">Membrane</keyword>
<organism evidence="2 3">
    <name type="scientific">Heterostelium pallidum (strain ATCC 26659 / Pp 5 / PN500)</name>
    <name type="common">Cellular slime mold</name>
    <name type="synonym">Polysphondylium pallidum</name>
    <dbReference type="NCBI Taxonomy" id="670386"/>
    <lineage>
        <taxon>Eukaryota</taxon>
        <taxon>Amoebozoa</taxon>
        <taxon>Evosea</taxon>
        <taxon>Eumycetozoa</taxon>
        <taxon>Dictyostelia</taxon>
        <taxon>Acytosteliales</taxon>
        <taxon>Acytosteliaceae</taxon>
        <taxon>Heterostelium</taxon>
    </lineage>
</organism>
<dbReference type="AlphaFoldDB" id="D3B802"/>
<dbReference type="GeneID" id="31360077"/>
<keyword evidence="1" id="KW-0812">Transmembrane</keyword>
<keyword evidence="1" id="KW-1133">Transmembrane helix</keyword>
<name>D3B802_HETP5</name>
<feature type="transmembrane region" description="Helical" evidence="1">
    <location>
        <begin position="12"/>
        <end position="30"/>
    </location>
</feature>
<dbReference type="EMBL" id="ADBJ01000020">
    <property type="protein sequence ID" value="EFA82170.1"/>
    <property type="molecule type" value="Genomic_DNA"/>
</dbReference>
<evidence type="ECO:0000313" key="2">
    <source>
        <dbReference type="EMBL" id="EFA82170.1"/>
    </source>
</evidence>
<evidence type="ECO:0000313" key="3">
    <source>
        <dbReference type="Proteomes" id="UP000001396"/>
    </source>
</evidence>
<sequence length="63" mass="7435">MFGQMWENEGGIGFVICNIKCGWCVLFDILKRQKVKKEAAMLPFDLNSWMDVTRLIMLTFFRN</sequence>
<dbReference type="InParanoid" id="D3B802"/>
<protein>
    <submittedName>
        <fullName evidence="2">Uncharacterized protein</fullName>
    </submittedName>
</protein>
<keyword evidence="3" id="KW-1185">Reference proteome</keyword>
<dbReference type="Proteomes" id="UP000001396">
    <property type="component" value="Unassembled WGS sequence"/>
</dbReference>
<gene>
    <name evidence="2" type="ORF">PPL_04590</name>
</gene>
<accession>D3B802</accession>
<comment type="caution">
    <text evidence="2">The sequence shown here is derived from an EMBL/GenBank/DDBJ whole genome shotgun (WGS) entry which is preliminary data.</text>
</comment>